<evidence type="ECO:0000256" key="1">
    <source>
        <dbReference type="SAM" id="Phobius"/>
    </source>
</evidence>
<evidence type="ECO:0000259" key="3">
    <source>
        <dbReference type="Pfam" id="PF02272"/>
    </source>
</evidence>
<reference evidence="4 5" key="1">
    <citation type="journal article" date="2019" name="Int. J. Syst. Evol. Microbiol.">
        <title>The Global Catalogue of Microorganisms (GCM) 10K type strain sequencing project: providing services to taxonomists for standard genome sequencing and annotation.</title>
        <authorList>
            <consortium name="The Broad Institute Genomics Platform"/>
            <consortium name="The Broad Institute Genome Sequencing Center for Infectious Disease"/>
            <person name="Wu L."/>
            <person name="Ma J."/>
        </authorList>
    </citation>
    <scope>NUCLEOTIDE SEQUENCE [LARGE SCALE GENOMIC DNA]</scope>
    <source>
        <strain evidence="4 5">DT85</strain>
    </source>
</reference>
<feature type="domain" description="DDH" evidence="2">
    <location>
        <begin position="70"/>
        <end position="218"/>
    </location>
</feature>
<dbReference type="PANTHER" id="PTHR47618">
    <property type="entry name" value="BIFUNCTIONAL OLIGORIBONUCLEASE AND PAP PHOSPHATASE NRNA"/>
    <property type="match status" value="1"/>
</dbReference>
<keyword evidence="1" id="KW-0472">Membrane</keyword>
<dbReference type="SUPFAM" id="SSF64182">
    <property type="entry name" value="DHH phosphoesterases"/>
    <property type="match status" value="1"/>
</dbReference>
<dbReference type="InterPro" id="IPR001667">
    <property type="entry name" value="DDH_dom"/>
</dbReference>
<keyword evidence="5" id="KW-1185">Reference proteome</keyword>
<dbReference type="RefSeq" id="WP_276233935.1">
    <property type="nucleotide sequence ID" value="NZ_CP119802.1"/>
</dbReference>
<accession>A0ABD5ZRK3</accession>
<dbReference type="InterPro" id="IPR038763">
    <property type="entry name" value="DHH_sf"/>
</dbReference>
<evidence type="ECO:0000313" key="5">
    <source>
        <dbReference type="Proteomes" id="UP001596398"/>
    </source>
</evidence>
<dbReference type="InterPro" id="IPR003156">
    <property type="entry name" value="DHHA1_dom"/>
</dbReference>
<name>A0ABD5ZRK3_9EURY</name>
<feature type="domain" description="DHHA1" evidence="3">
    <location>
        <begin position="277"/>
        <end position="370"/>
    </location>
</feature>
<dbReference type="PANTHER" id="PTHR47618:SF1">
    <property type="entry name" value="BIFUNCTIONAL OLIGORIBONUCLEASE AND PAP PHOSPHATASE NRNA"/>
    <property type="match status" value="1"/>
</dbReference>
<dbReference type="Proteomes" id="UP001596398">
    <property type="component" value="Unassembled WGS sequence"/>
</dbReference>
<evidence type="ECO:0000259" key="2">
    <source>
        <dbReference type="Pfam" id="PF01368"/>
    </source>
</evidence>
<comment type="caution">
    <text evidence="4">The sequence shown here is derived from an EMBL/GenBank/DDBJ whole genome shotgun (WGS) entry which is preliminary data.</text>
</comment>
<protein>
    <submittedName>
        <fullName evidence="4">Bifunctional oligoribonuclease/PAP phosphatase NrnA</fullName>
        <ecNumber evidence="4">3.1.3.7</ecNumber>
    </submittedName>
</protein>
<organism evidence="4 5">
    <name type="scientific">Halosegnis marinus</name>
    <dbReference type="NCBI Taxonomy" id="3034023"/>
    <lineage>
        <taxon>Archaea</taxon>
        <taxon>Methanobacteriati</taxon>
        <taxon>Methanobacteriota</taxon>
        <taxon>Stenosarchaea group</taxon>
        <taxon>Halobacteria</taxon>
        <taxon>Halobacteriales</taxon>
        <taxon>Natronomonadaceae</taxon>
        <taxon>Halosegnis</taxon>
    </lineage>
</organism>
<keyword evidence="4" id="KW-0378">Hydrolase</keyword>
<feature type="transmembrane region" description="Helical" evidence="1">
    <location>
        <begin position="30"/>
        <end position="49"/>
    </location>
</feature>
<keyword evidence="1" id="KW-0812">Transmembrane</keyword>
<dbReference type="EC" id="3.1.3.7" evidence="4"/>
<proteinExistence type="predicted"/>
<keyword evidence="1" id="KW-1133">Transmembrane helix</keyword>
<sequence length="381" mass="40362">MATAPAGSAAWAPEGAVRSVGTAVEQRPELFAAAVVVGLVLVALAVLALRRFRRHPGERLRRTLAEHDSVAILMHPDPDPDAMGSALGLAHLADTVGTETRLCYPGEIRRHENRAFRTVLDLDFERVTEAAELFGEAVVVVDHDEPRGFEGAETVEPLAVVDHHPGDGVGTAFTDVRDGYGACATIVTEYLRGVGMTPDGEGDARLPAGVASALLYGIQTDTTYLSRGCSAAEFDCCEFLFPAIDGDVLDRIANPPVDSETLDVKARAIRERTVRMPFVVSDVGTVSNVDTVPQAAEELLRLEGATAVVVFGEKDGVYHLSGRSRDDRVHMGHALELAVAELIDAGAGGHARMGGGQVPDDGVAPPELADRLFTAMNGEEA</sequence>
<evidence type="ECO:0000313" key="4">
    <source>
        <dbReference type="EMBL" id="MFC7235794.1"/>
    </source>
</evidence>
<gene>
    <name evidence="4" type="ORF">ACFQJ4_10750</name>
</gene>
<dbReference type="AlphaFoldDB" id="A0ABD5ZRK3"/>
<dbReference type="EMBL" id="JBHTAP010000001">
    <property type="protein sequence ID" value="MFC7235794.1"/>
    <property type="molecule type" value="Genomic_DNA"/>
</dbReference>
<dbReference type="Gene3D" id="3.90.1640.10">
    <property type="entry name" value="inorganic pyrophosphatase (n-terminal core)"/>
    <property type="match status" value="1"/>
</dbReference>
<dbReference type="InterPro" id="IPR051319">
    <property type="entry name" value="Oligoribo/pAp-PDE_c-di-AMP_PDE"/>
</dbReference>
<dbReference type="GO" id="GO:0008441">
    <property type="term" value="F:3'(2'),5'-bisphosphate nucleotidase activity"/>
    <property type="evidence" value="ECO:0007669"/>
    <property type="project" value="UniProtKB-EC"/>
</dbReference>
<dbReference type="Pfam" id="PF01368">
    <property type="entry name" value="DHH"/>
    <property type="match status" value="1"/>
</dbReference>
<dbReference type="GeneID" id="79267492"/>
<dbReference type="Pfam" id="PF02272">
    <property type="entry name" value="DHHA1"/>
    <property type="match status" value="1"/>
</dbReference>